<keyword evidence="2" id="KW-0677">Repeat</keyword>
<feature type="domain" description="C2H2-type" evidence="8">
    <location>
        <begin position="242"/>
        <end position="269"/>
    </location>
</feature>
<evidence type="ECO:0000256" key="2">
    <source>
        <dbReference type="ARBA" id="ARBA00022737"/>
    </source>
</evidence>
<comment type="caution">
    <text evidence="9">The sequence shown here is derived from an EMBL/GenBank/DDBJ whole genome shotgun (WGS) entry which is preliminary data.</text>
</comment>
<dbReference type="PANTHER" id="PTHR24388">
    <property type="entry name" value="ZINC FINGER PROTEIN"/>
    <property type="match status" value="1"/>
</dbReference>
<dbReference type="PROSITE" id="PS50157">
    <property type="entry name" value="ZINC_FINGER_C2H2_2"/>
    <property type="match status" value="2"/>
</dbReference>
<feature type="region of interest" description="Disordered" evidence="7">
    <location>
        <begin position="777"/>
        <end position="855"/>
    </location>
</feature>
<feature type="domain" description="C2H2-type" evidence="8">
    <location>
        <begin position="478"/>
        <end position="506"/>
    </location>
</feature>
<dbReference type="GO" id="GO:0000981">
    <property type="term" value="F:DNA-binding transcription factor activity, RNA polymerase II-specific"/>
    <property type="evidence" value="ECO:0007669"/>
    <property type="project" value="TreeGrafter"/>
</dbReference>
<dbReference type="AlphaFoldDB" id="A0A4S2LV87"/>
<dbReference type="GO" id="GO:0000978">
    <property type="term" value="F:RNA polymerase II cis-regulatory region sequence-specific DNA binding"/>
    <property type="evidence" value="ECO:0007669"/>
    <property type="project" value="TreeGrafter"/>
</dbReference>
<feature type="region of interest" description="Disordered" evidence="7">
    <location>
        <begin position="649"/>
        <end position="715"/>
    </location>
</feature>
<dbReference type="InterPro" id="IPR050527">
    <property type="entry name" value="Snail/Krueppel_Znf"/>
</dbReference>
<dbReference type="Pfam" id="PF25429">
    <property type="entry name" value="zf-POGZ"/>
    <property type="match status" value="1"/>
</dbReference>
<evidence type="ECO:0000313" key="10">
    <source>
        <dbReference type="Proteomes" id="UP000308267"/>
    </source>
</evidence>
<feature type="compositionally biased region" description="Polar residues" evidence="7">
    <location>
        <begin position="649"/>
        <end position="665"/>
    </location>
</feature>
<reference evidence="9 10" key="1">
    <citation type="journal article" date="2019" name="BMC Genomics">
        <title>New insights from Opisthorchis felineus genome: update on genomics of the epidemiologically important liver flukes.</title>
        <authorList>
            <person name="Ershov N.I."/>
            <person name="Mordvinov V.A."/>
            <person name="Prokhortchouk E.B."/>
            <person name="Pakharukova M.Y."/>
            <person name="Gunbin K.V."/>
            <person name="Ustyantsev K."/>
            <person name="Genaev M.A."/>
            <person name="Blinov A.G."/>
            <person name="Mazur A."/>
            <person name="Boulygina E."/>
            <person name="Tsygankova S."/>
            <person name="Khrameeva E."/>
            <person name="Chekanov N."/>
            <person name="Fan G."/>
            <person name="Xiao A."/>
            <person name="Zhang H."/>
            <person name="Xu X."/>
            <person name="Yang H."/>
            <person name="Solovyev V."/>
            <person name="Lee S.M."/>
            <person name="Liu X."/>
            <person name="Afonnikov D.A."/>
            <person name="Skryabin K.G."/>
        </authorList>
    </citation>
    <scope>NUCLEOTIDE SEQUENCE [LARGE SCALE GENOMIC DNA]</scope>
    <source>
        <strain evidence="9">AK-0245</strain>
        <tissue evidence="9">Whole organism</tissue>
    </source>
</reference>
<evidence type="ECO:0000256" key="4">
    <source>
        <dbReference type="ARBA" id="ARBA00022833"/>
    </source>
</evidence>
<feature type="compositionally biased region" description="Basic and acidic residues" evidence="7">
    <location>
        <begin position="667"/>
        <end position="683"/>
    </location>
</feature>
<feature type="compositionally biased region" description="Polar residues" evidence="7">
    <location>
        <begin position="684"/>
        <end position="693"/>
    </location>
</feature>
<gene>
    <name evidence="9" type="ORF">CRM22_005995</name>
</gene>
<protein>
    <recommendedName>
        <fullName evidence="8">C2H2-type domain-containing protein</fullName>
    </recommendedName>
</protein>
<dbReference type="PROSITE" id="PS00028">
    <property type="entry name" value="ZINC_FINGER_C2H2_1"/>
    <property type="match status" value="3"/>
</dbReference>
<dbReference type="EMBL" id="SJOL01006495">
    <property type="protein sequence ID" value="TGZ65148.1"/>
    <property type="molecule type" value="Genomic_DNA"/>
</dbReference>
<dbReference type="OrthoDB" id="10032537at2759"/>
<evidence type="ECO:0000256" key="1">
    <source>
        <dbReference type="ARBA" id="ARBA00022723"/>
    </source>
</evidence>
<evidence type="ECO:0000256" key="7">
    <source>
        <dbReference type="SAM" id="MobiDB-lite"/>
    </source>
</evidence>
<name>A0A4S2LV87_OPIFE</name>
<organism evidence="9 10">
    <name type="scientific">Opisthorchis felineus</name>
    <dbReference type="NCBI Taxonomy" id="147828"/>
    <lineage>
        <taxon>Eukaryota</taxon>
        <taxon>Metazoa</taxon>
        <taxon>Spiralia</taxon>
        <taxon>Lophotrochozoa</taxon>
        <taxon>Platyhelminthes</taxon>
        <taxon>Trematoda</taxon>
        <taxon>Digenea</taxon>
        <taxon>Opisthorchiida</taxon>
        <taxon>Opisthorchiata</taxon>
        <taxon>Opisthorchiidae</taxon>
        <taxon>Opisthorchis</taxon>
    </lineage>
</organism>
<keyword evidence="1" id="KW-0479">Metal-binding</keyword>
<dbReference type="PANTHER" id="PTHR24388:SF90">
    <property type="entry name" value="C2H2-TYPE DOMAIN-CONTAINING PROTEIN"/>
    <property type="match status" value="1"/>
</dbReference>
<evidence type="ECO:0000259" key="8">
    <source>
        <dbReference type="PROSITE" id="PS50157"/>
    </source>
</evidence>
<dbReference type="STRING" id="147828.A0A4S2LV87"/>
<keyword evidence="10" id="KW-1185">Reference proteome</keyword>
<keyword evidence="3 6" id="KW-0863">Zinc-finger</keyword>
<keyword evidence="4" id="KW-0862">Zinc</keyword>
<accession>A0A4S2LV87</accession>
<sequence>MSQLLGLHAFRKRHYRTLSLLCDDEPLSDAQLKAYHSRLQEYQTFLDAVSRLALCGNVCITEEAVTIGEHGLLTGESLNALQHAGAISVYNTLQQNNWEFPVAEEGEVAVIKAHNPIPDEFLDSEKPIRSDWPAVHISECFVEGERAKLHGSVRPLRTFLPPTVVFRNAADVDEDIPEPELNIPYEAGADGSVELVPSAKGITVKRKRKDGKEVEFIPIEDYYFGRQEGNKDYYEEKGDFRFKCAVCQRIFYSNVKLMSHILGHVDESSQAGLNVADSTQCQLCEIELATAFDLRAHMEQEHSGIYVETHSIQTTNTTAEQFIPQTASQLLMQQRDAVPVSEASDSTNVRTGEHVATVGMLACRICGKEANSELALAHHLQSTHREREMPYVCRLCLFRSSLFEDILEHFKKEHDNSNHLLCTYCLRIFTPSDARAAPYPGMVAASGALGIPGLAGGIGQTQVYLQHLRMHQIRHQLRRCPTCKLNFTNKSDYQVHRRLDHRATRGTSVDKTQDTETGVVTIEEATDQAVQRLKETQPHITLMNAPEAGQLKSIAMLRIDDKVSELACLECNQPLGTVDHKHYLPCSMCRFGTCCSMGYNRHMSRVHVYISGTHQVEPDTGMPLVRPVYFQWMADEVNAIEEFERQLLEQDTQQQSEPQNQSNGSHVPERLELGTERLSDTRVSESGSSQDAVSQIGERATQKQNKKQPSGSETPQNFKMQLLEQETQEQNKSQVSEPEVTQDFERQLLEEEERQSGTQADESEAPQDFEMQLMEQETQQVDETQADESETPHGSLQLADNEIEKGEEETSVVDRTNMPPVEAGHSGESNTITTEPAGVAQAPPKANGSEVHEEQRRNVNCIPETMEGVETGLSRNPSMVCTNPAIDSDDADIADLLASGEELTAAEKLATQSAAGGNPSVCEPHIAEVTHEEKTLVWPAEEPSPTIPSDLRQLHVVMKYMASQLDARRFACTHCALSNLNGNSLARHLVEECGSNTVTLNPNPALVKARMEAEEQYRLQQEMQQHEQNETGILFEATDTTLSGADALCMSGHVAVTESQAQGDVIMVAVESDQLASFGVMETAGADQTMVTNELVSQLGPTGTTIDVTNANGEVVQQFIIPDDLQLEEGQTLVVIHGEDGQPQLAIVNQADLIDPTGSRMMLQSEEDEANSMLLYTNAIGQPTQSMDGVVVQREEEKENHHYAI</sequence>
<dbReference type="GO" id="GO:0008270">
    <property type="term" value="F:zinc ion binding"/>
    <property type="evidence" value="ECO:0007669"/>
    <property type="project" value="UniProtKB-KW"/>
</dbReference>
<evidence type="ECO:0000256" key="3">
    <source>
        <dbReference type="ARBA" id="ARBA00022771"/>
    </source>
</evidence>
<evidence type="ECO:0000313" key="9">
    <source>
        <dbReference type="EMBL" id="TGZ65148.1"/>
    </source>
</evidence>
<dbReference type="Proteomes" id="UP000308267">
    <property type="component" value="Unassembled WGS sequence"/>
</dbReference>
<dbReference type="SMART" id="SM00355">
    <property type="entry name" value="ZnF_C2H2"/>
    <property type="match status" value="6"/>
</dbReference>
<evidence type="ECO:0000256" key="6">
    <source>
        <dbReference type="PROSITE-ProRule" id="PRU00042"/>
    </source>
</evidence>
<proteinExistence type="predicted"/>
<dbReference type="InterPro" id="IPR013087">
    <property type="entry name" value="Znf_C2H2_type"/>
</dbReference>
<keyword evidence="5" id="KW-0539">Nucleus</keyword>
<dbReference type="Gene3D" id="3.30.160.60">
    <property type="entry name" value="Classic Zinc Finger"/>
    <property type="match status" value="2"/>
</dbReference>
<dbReference type="InterPro" id="IPR057618">
    <property type="entry name" value="Znf_POGZ/Z280C-D-like"/>
</dbReference>
<evidence type="ECO:0000256" key="5">
    <source>
        <dbReference type="ARBA" id="ARBA00023242"/>
    </source>
</evidence>